<keyword evidence="1" id="KW-1133">Transmembrane helix</keyword>
<protein>
    <submittedName>
        <fullName evidence="3">Organic solvent ABC transporter substrate-binding protein</fullName>
    </submittedName>
</protein>
<evidence type="ECO:0000313" key="4">
    <source>
        <dbReference type="Proteomes" id="UP000598271"/>
    </source>
</evidence>
<proteinExistence type="predicted"/>
<dbReference type="Proteomes" id="UP000598271">
    <property type="component" value="Unassembled WGS sequence"/>
</dbReference>
<dbReference type="InterPro" id="IPR003399">
    <property type="entry name" value="Mce/MlaD"/>
</dbReference>
<keyword evidence="1" id="KW-0472">Membrane</keyword>
<evidence type="ECO:0000256" key="1">
    <source>
        <dbReference type="SAM" id="Phobius"/>
    </source>
</evidence>
<feature type="transmembrane region" description="Helical" evidence="1">
    <location>
        <begin position="7"/>
        <end position="27"/>
    </location>
</feature>
<gene>
    <name evidence="3" type="ORF">GCM10007390_05750</name>
</gene>
<dbReference type="PANTHER" id="PTHR33371">
    <property type="entry name" value="INTERMEMBRANE PHOSPHOLIPID TRANSPORT SYSTEM BINDING PROTEIN MLAD-RELATED"/>
    <property type="match status" value="1"/>
</dbReference>
<keyword evidence="1" id="KW-0812">Transmembrane</keyword>
<name>A0A8J3D1X1_9BACT</name>
<dbReference type="RefSeq" id="WP_189562842.1">
    <property type="nucleotide sequence ID" value="NZ_BMXF01000001.1"/>
</dbReference>
<dbReference type="Pfam" id="PF02470">
    <property type="entry name" value="MlaD"/>
    <property type="match status" value="1"/>
</dbReference>
<dbReference type="PANTHER" id="PTHR33371:SF4">
    <property type="entry name" value="INTERMEMBRANE PHOSPHOLIPID TRANSPORT SYSTEM BINDING PROTEIN MLAD"/>
    <property type="match status" value="1"/>
</dbReference>
<evidence type="ECO:0000313" key="3">
    <source>
        <dbReference type="EMBL" id="GHB55387.1"/>
    </source>
</evidence>
<comment type="caution">
    <text evidence="3">The sequence shown here is derived from an EMBL/GenBank/DDBJ whole genome shotgun (WGS) entry which is preliminary data.</text>
</comment>
<dbReference type="InterPro" id="IPR052336">
    <property type="entry name" value="MlaD_Phospholipid_Transporter"/>
</dbReference>
<organism evidence="3 4">
    <name type="scientific">Persicitalea jodogahamensis</name>
    <dbReference type="NCBI Taxonomy" id="402147"/>
    <lineage>
        <taxon>Bacteria</taxon>
        <taxon>Pseudomonadati</taxon>
        <taxon>Bacteroidota</taxon>
        <taxon>Cytophagia</taxon>
        <taxon>Cytophagales</taxon>
        <taxon>Spirosomataceae</taxon>
        <taxon>Persicitalea</taxon>
    </lineage>
</organism>
<dbReference type="AlphaFoldDB" id="A0A8J3D1X1"/>
<sequence length="331" mass="36334">MKLSRELKVGLLSVVTIGMLYFGFNFLKGSDIFSPNKKYFVIYNNIDGLTSSNPIMLNGLVVGQVRKIVIEQDKNNRLLVTLDIRKDLVFRKGTQAILADGGLLGDKVIRLKISPTGNELQPGDTLIGNQEAGIQALLQERTLPVITHADSLVQNLNTVTKGFQETGAILNQVLRNFDQTGSAFRATLQQNQKSLAELTANLSKLSGSLIETEKKIGPLLTKTGTFADSLNALRLGETVNRANQLVGQMEQLVAAVKTGQGTASKLINDDKLYNNLNYTIISMNQLLANLRENPKRYVNVSIFGKKDKGPTESPVDTTLEFKQPMVDSLQN</sequence>
<feature type="domain" description="Mce/MlaD" evidence="2">
    <location>
        <begin position="37"/>
        <end position="111"/>
    </location>
</feature>
<dbReference type="EMBL" id="BMXF01000001">
    <property type="protein sequence ID" value="GHB55387.1"/>
    <property type="molecule type" value="Genomic_DNA"/>
</dbReference>
<evidence type="ECO:0000259" key="2">
    <source>
        <dbReference type="Pfam" id="PF02470"/>
    </source>
</evidence>
<accession>A0A8J3D1X1</accession>
<keyword evidence="4" id="KW-1185">Reference proteome</keyword>
<reference evidence="3 4" key="1">
    <citation type="journal article" date="2014" name="Int. J. Syst. Evol. Microbiol.">
        <title>Complete genome sequence of Corynebacterium casei LMG S-19264T (=DSM 44701T), isolated from a smear-ripened cheese.</title>
        <authorList>
            <consortium name="US DOE Joint Genome Institute (JGI-PGF)"/>
            <person name="Walter F."/>
            <person name="Albersmeier A."/>
            <person name="Kalinowski J."/>
            <person name="Ruckert C."/>
        </authorList>
    </citation>
    <scope>NUCLEOTIDE SEQUENCE [LARGE SCALE GENOMIC DNA]</scope>
    <source>
        <strain evidence="3 4">KCTC 12866</strain>
    </source>
</reference>